<dbReference type="PANTHER" id="PTHR30026:SF20">
    <property type="entry name" value="OUTER MEMBRANE PROTEIN TOLC"/>
    <property type="match status" value="1"/>
</dbReference>
<keyword evidence="6" id="KW-0175">Coiled coil</keyword>
<keyword evidence="3" id="KW-0812">Transmembrane</keyword>
<protein>
    <submittedName>
        <fullName evidence="8">Outer membrane protein TolC</fullName>
    </submittedName>
</protein>
<proteinExistence type="predicted"/>
<dbReference type="STRING" id="1147123.SAMN05443428_101241"/>
<reference evidence="9" key="1">
    <citation type="submission" date="2017-02" db="EMBL/GenBank/DDBJ databases">
        <authorList>
            <person name="Varghese N."/>
            <person name="Submissions S."/>
        </authorList>
    </citation>
    <scope>NUCLEOTIDE SEQUENCE [LARGE SCALE GENOMIC DNA]</scope>
    <source>
        <strain evidence="9">USBA 833</strain>
    </source>
</reference>
<keyword evidence="9" id="KW-1185">Reference proteome</keyword>
<dbReference type="EMBL" id="FUYH01000001">
    <property type="protein sequence ID" value="SKA76674.1"/>
    <property type="molecule type" value="Genomic_DNA"/>
</dbReference>
<evidence type="ECO:0000313" key="9">
    <source>
        <dbReference type="Proteomes" id="UP000190105"/>
    </source>
</evidence>
<dbReference type="OrthoDB" id="1886549at2"/>
<feature type="coiled-coil region" evidence="6">
    <location>
        <begin position="38"/>
        <end position="79"/>
    </location>
</feature>
<evidence type="ECO:0000256" key="3">
    <source>
        <dbReference type="ARBA" id="ARBA00022692"/>
    </source>
</evidence>
<keyword evidence="5" id="KW-0998">Cell outer membrane</keyword>
<evidence type="ECO:0000313" key="8">
    <source>
        <dbReference type="EMBL" id="SKA76674.1"/>
    </source>
</evidence>
<keyword evidence="7" id="KW-0732">Signal</keyword>
<dbReference type="GO" id="GO:1990281">
    <property type="term" value="C:efflux pump complex"/>
    <property type="evidence" value="ECO:0007669"/>
    <property type="project" value="TreeGrafter"/>
</dbReference>
<keyword evidence="4" id="KW-0472">Membrane</keyword>
<organism evidence="8 9">
    <name type="scientific">Caloramator quimbayensis</name>
    <dbReference type="NCBI Taxonomy" id="1147123"/>
    <lineage>
        <taxon>Bacteria</taxon>
        <taxon>Bacillati</taxon>
        <taxon>Bacillota</taxon>
        <taxon>Clostridia</taxon>
        <taxon>Eubacteriales</taxon>
        <taxon>Clostridiaceae</taxon>
        <taxon>Caloramator</taxon>
    </lineage>
</organism>
<evidence type="ECO:0000256" key="6">
    <source>
        <dbReference type="SAM" id="Coils"/>
    </source>
</evidence>
<dbReference type="PANTHER" id="PTHR30026">
    <property type="entry name" value="OUTER MEMBRANE PROTEIN TOLC"/>
    <property type="match status" value="1"/>
</dbReference>
<accession>A0A1T4WH67</accession>
<keyword evidence="2" id="KW-1134">Transmembrane beta strand</keyword>
<dbReference type="RefSeq" id="WP_078695271.1">
    <property type="nucleotide sequence ID" value="NZ_FUYH01000001.1"/>
</dbReference>
<evidence type="ECO:0000256" key="5">
    <source>
        <dbReference type="ARBA" id="ARBA00023237"/>
    </source>
</evidence>
<feature type="signal peptide" evidence="7">
    <location>
        <begin position="1"/>
        <end position="23"/>
    </location>
</feature>
<evidence type="ECO:0000256" key="2">
    <source>
        <dbReference type="ARBA" id="ARBA00022452"/>
    </source>
</evidence>
<evidence type="ECO:0000256" key="7">
    <source>
        <dbReference type="SAM" id="SignalP"/>
    </source>
</evidence>
<feature type="chain" id="PRO_5012165267" evidence="7">
    <location>
        <begin position="24"/>
        <end position="379"/>
    </location>
</feature>
<dbReference type="Proteomes" id="UP000190105">
    <property type="component" value="Unassembled WGS sequence"/>
</dbReference>
<dbReference type="SUPFAM" id="SSF56954">
    <property type="entry name" value="Outer membrane efflux proteins (OEP)"/>
    <property type="match status" value="1"/>
</dbReference>
<dbReference type="Gene3D" id="1.20.1600.10">
    <property type="entry name" value="Outer membrane efflux proteins (OEP)"/>
    <property type="match status" value="2"/>
</dbReference>
<dbReference type="GO" id="GO:0015562">
    <property type="term" value="F:efflux transmembrane transporter activity"/>
    <property type="evidence" value="ECO:0007669"/>
    <property type="project" value="InterPro"/>
</dbReference>
<evidence type="ECO:0000256" key="4">
    <source>
        <dbReference type="ARBA" id="ARBA00023136"/>
    </source>
</evidence>
<dbReference type="InterPro" id="IPR051906">
    <property type="entry name" value="TolC-like"/>
</dbReference>
<dbReference type="GO" id="GO:0009279">
    <property type="term" value="C:cell outer membrane"/>
    <property type="evidence" value="ECO:0007669"/>
    <property type="project" value="UniProtKB-SubCell"/>
</dbReference>
<name>A0A1T4WH67_9CLOT</name>
<evidence type="ECO:0000256" key="1">
    <source>
        <dbReference type="ARBA" id="ARBA00004442"/>
    </source>
</evidence>
<feature type="coiled-coil region" evidence="6">
    <location>
        <begin position="130"/>
        <end position="188"/>
    </location>
</feature>
<sequence length="379" mass="43397">MKKLIAFIITFSLVLSLSSPCLADTVFKEEDGIIKLTLQDAISNIEKQNTEIKLMDQKIAILEKQYKTALDNAEKAKTDTSTNIQSNINLRKTELLNWKKSQLTLENAKHDRDDKLNSLIQDIKKQYYEALMIKEDISNYQEEINNLNKNISIVNAKINVGKMKSSDLKNYETQKSQLEAQLWTSQKQLNIAFLNIKRILNIDINKQIDIEPVNIAVKTFDDSDIENKIKNTIENSYDIKKQALDLELSKLEYKIVDENSNKSSDEESENNYSTLLNLEASINTKEASLENAKTSLEANLWSSYNNLKNLEYNIEIEKLNLEIAQITYDITKASVSLNSSLSVDEISSHIALLKQQTKFQRAINQYVLSVESLENQLNK</sequence>
<gene>
    <name evidence="8" type="ORF">SAMN05443428_101241</name>
</gene>
<dbReference type="AlphaFoldDB" id="A0A1T4WH67"/>
<dbReference type="GO" id="GO:0015288">
    <property type="term" value="F:porin activity"/>
    <property type="evidence" value="ECO:0007669"/>
    <property type="project" value="TreeGrafter"/>
</dbReference>
<comment type="subcellular location">
    <subcellularLocation>
        <location evidence="1">Cell outer membrane</location>
    </subcellularLocation>
</comment>